<evidence type="ECO:0000313" key="3">
    <source>
        <dbReference type="Proteomes" id="UP001178507"/>
    </source>
</evidence>
<name>A0AA36IM38_9DINO</name>
<protein>
    <submittedName>
        <fullName evidence="2">Uncharacterized protein</fullName>
    </submittedName>
</protein>
<keyword evidence="3" id="KW-1185">Reference proteome</keyword>
<dbReference type="AlphaFoldDB" id="A0AA36IM38"/>
<gene>
    <name evidence="2" type="ORF">EVOR1521_LOCUS15786</name>
</gene>
<dbReference type="EMBL" id="CAUJNA010002057">
    <property type="protein sequence ID" value="CAJ1390316.1"/>
    <property type="molecule type" value="Genomic_DNA"/>
</dbReference>
<proteinExistence type="predicted"/>
<feature type="region of interest" description="Disordered" evidence="1">
    <location>
        <begin position="121"/>
        <end position="172"/>
    </location>
</feature>
<reference evidence="2" key="1">
    <citation type="submission" date="2023-08" db="EMBL/GenBank/DDBJ databases">
        <authorList>
            <person name="Chen Y."/>
            <person name="Shah S."/>
            <person name="Dougan E. K."/>
            <person name="Thang M."/>
            <person name="Chan C."/>
        </authorList>
    </citation>
    <scope>NUCLEOTIDE SEQUENCE</scope>
</reference>
<feature type="compositionally biased region" description="Acidic residues" evidence="1">
    <location>
        <begin position="134"/>
        <end position="148"/>
    </location>
</feature>
<comment type="caution">
    <text evidence="2">The sequence shown here is derived from an EMBL/GenBank/DDBJ whole genome shotgun (WGS) entry which is preliminary data.</text>
</comment>
<feature type="non-terminal residue" evidence="2">
    <location>
        <position position="186"/>
    </location>
</feature>
<evidence type="ECO:0000313" key="2">
    <source>
        <dbReference type="EMBL" id="CAJ1390316.1"/>
    </source>
</evidence>
<feature type="compositionally biased region" description="Low complexity" evidence="1">
    <location>
        <begin position="157"/>
        <end position="170"/>
    </location>
</feature>
<accession>A0AA36IM38</accession>
<organism evidence="2 3">
    <name type="scientific">Effrenium voratum</name>
    <dbReference type="NCBI Taxonomy" id="2562239"/>
    <lineage>
        <taxon>Eukaryota</taxon>
        <taxon>Sar</taxon>
        <taxon>Alveolata</taxon>
        <taxon>Dinophyceae</taxon>
        <taxon>Suessiales</taxon>
        <taxon>Symbiodiniaceae</taxon>
        <taxon>Effrenium</taxon>
    </lineage>
</organism>
<evidence type="ECO:0000256" key="1">
    <source>
        <dbReference type="SAM" id="MobiDB-lite"/>
    </source>
</evidence>
<sequence>MQLFNGGDSDRARQHYSSIAANCIVSYVCVVAASQGEKLKGLLKKHGTFKDVELHLSKWSRKSHGDGKKGRWVTKTFLKDETMIQNSWSYAAAQGLLRRNEVHGEEEARLILEDYFEKKSESGQERRSAGSTLVEDEDDALLDSDPEPDQNLPKDPQLQQEAAKQAAAAASGNKKLLTQHVYNMLQ</sequence>
<dbReference type="Proteomes" id="UP001178507">
    <property type="component" value="Unassembled WGS sequence"/>
</dbReference>